<keyword evidence="6" id="KW-1185">Reference proteome</keyword>
<dbReference type="InterPro" id="IPR054363">
    <property type="entry name" value="GH95_cat"/>
</dbReference>
<protein>
    <submittedName>
        <fullName evidence="5">Glycoside hydrolase family 95 protein</fullName>
    </submittedName>
</protein>
<reference evidence="5 6" key="1">
    <citation type="submission" date="2018-08" db="EMBL/GenBank/DDBJ databases">
        <title>Pallidiluteibacterium maritimus gen. nov., sp. nov., isolated from coastal sediment.</title>
        <authorList>
            <person name="Zhou L.Y."/>
        </authorList>
    </citation>
    <scope>NUCLEOTIDE SEQUENCE [LARGE SCALE GENOMIC DNA]</scope>
    <source>
        <strain evidence="5 6">XSD2</strain>
    </source>
</reference>
<dbReference type="AlphaFoldDB" id="A0A399T118"/>
<dbReference type="Gene3D" id="1.50.10.10">
    <property type="match status" value="1"/>
</dbReference>
<evidence type="ECO:0000313" key="5">
    <source>
        <dbReference type="EMBL" id="RIJ48734.1"/>
    </source>
</evidence>
<proteinExistence type="predicted"/>
<comment type="caution">
    <text evidence="5">The sequence shown here is derived from an EMBL/GenBank/DDBJ whole genome shotgun (WGS) entry which is preliminary data.</text>
</comment>
<feature type="domain" description="Alpha fucosidase A-like C-terminal" evidence="3">
    <location>
        <begin position="712"/>
        <end position="780"/>
    </location>
</feature>
<dbReference type="GO" id="GO:0005975">
    <property type="term" value="P:carbohydrate metabolic process"/>
    <property type="evidence" value="ECO:0007669"/>
    <property type="project" value="InterPro"/>
</dbReference>
<name>A0A399T118_9BACT</name>
<dbReference type="PANTHER" id="PTHR31084">
    <property type="entry name" value="ALPHA-L-FUCOSIDASE 2"/>
    <property type="match status" value="1"/>
</dbReference>
<dbReference type="Pfam" id="PF14498">
    <property type="entry name" value="Glyco_hyd_65N_2"/>
    <property type="match status" value="1"/>
</dbReference>
<evidence type="ECO:0000259" key="4">
    <source>
        <dbReference type="Pfam" id="PF22124"/>
    </source>
</evidence>
<dbReference type="PANTHER" id="PTHR31084:SF0">
    <property type="entry name" value="ALPHA-L-FUCOSIDASE 2"/>
    <property type="match status" value="1"/>
</dbReference>
<dbReference type="Pfam" id="PF21307">
    <property type="entry name" value="Glyco_hydro_95_C"/>
    <property type="match status" value="1"/>
</dbReference>
<dbReference type="InterPro" id="IPR049053">
    <property type="entry name" value="AFCA-like_C"/>
</dbReference>
<dbReference type="PIRSF" id="PIRSF007663">
    <property type="entry name" value="UCP007663"/>
    <property type="match status" value="1"/>
</dbReference>
<feature type="domain" description="Glycosyl hydrolase family 95 N-terminal" evidence="2">
    <location>
        <begin position="28"/>
        <end position="272"/>
    </location>
</feature>
<dbReference type="OrthoDB" id="9802600at2"/>
<dbReference type="SUPFAM" id="SSF48208">
    <property type="entry name" value="Six-hairpin glycosidases"/>
    <property type="match status" value="1"/>
</dbReference>
<dbReference type="GO" id="GO:0004560">
    <property type="term" value="F:alpha-L-fucosidase activity"/>
    <property type="evidence" value="ECO:0007669"/>
    <property type="project" value="InterPro"/>
</dbReference>
<dbReference type="RefSeq" id="WP_119437656.1">
    <property type="nucleotide sequence ID" value="NZ_QWGR01000004.1"/>
</dbReference>
<organism evidence="5 6">
    <name type="scientific">Maribellus luteus</name>
    <dbReference type="NCBI Taxonomy" id="2305463"/>
    <lineage>
        <taxon>Bacteria</taxon>
        <taxon>Pseudomonadati</taxon>
        <taxon>Bacteroidota</taxon>
        <taxon>Bacteroidia</taxon>
        <taxon>Marinilabiliales</taxon>
        <taxon>Prolixibacteraceae</taxon>
        <taxon>Maribellus</taxon>
    </lineage>
</organism>
<dbReference type="InterPro" id="IPR008928">
    <property type="entry name" value="6-hairpin_glycosidase_sf"/>
</dbReference>
<feature type="chain" id="PRO_5017434051" evidence="1">
    <location>
        <begin position="18"/>
        <end position="791"/>
    </location>
</feature>
<feature type="signal peptide" evidence="1">
    <location>
        <begin position="1"/>
        <end position="17"/>
    </location>
</feature>
<keyword evidence="5" id="KW-0378">Hydrolase</keyword>
<evidence type="ECO:0000259" key="2">
    <source>
        <dbReference type="Pfam" id="PF14498"/>
    </source>
</evidence>
<dbReference type="EMBL" id="QWGR01000004">
    <property type="protein sequence ID" value="RIJ48734.1"/>
    <property type="molecule type" value="Genomic_DNA"/>
</dbReference>
<dbReference type="PROSITE" id="PS51257">
    <property type="entry name" value="PROKAR_LIPOPROTEIN"/>
    <property type="match status" value="1"/>
</dbReference>
<dbReference type="Gene3D" id="2.70.98.50">
    <property type="entry name" value="putative glycoside hydrolase family protein from bacillus halodurans"/>
    <property type="match status" value="1"/>
</dbReference>
<accession>A0A399T118</accession>
<sequence length="791" mass="89438">MKRRVLLFALGVLVLLACEQPQDFTEKLWYKQPAKEWFEALPIGNGRIGAMVHGGINREHLQLNEESLWAGCPEQPYPEDVQKHYKHFQKLNLDGKFEQAYEYASKYLVTSPTGFRSYEPFGDLYIGFDHSEGQNYRREIDLSTGFATVEYEIEGKRFRRETFVSMEHDVLVYHFKSLDGQKVNAEVAFSRKKDVRTKAVVDGIVIQGQIFDDPDGYDDNVGGSGKGGYHMKFAGRAKIIADGSEIVRNDEACQIKETSSFTILFGAATNYNLAGLNFDESIDASKKVAEDIEKAETFTYAELKEAHVKVHSELYKRVNLDLAKMVVDTIPTDNRLDALKAGNDDVYLQQLLFQYGRYMLITSSAGKANLPANLQGIWNKDMWAAWESDYHMNINLQMNYWPADVCNLPETVRPLSDYLTRLAVNGKQTAREFIGSEGWMFHATSNVFGRTTPSASNASYQVSVGYSFPLAGAWMTQTLWRHYQFTRDEEYLRKTVYPILQGSARFIMDFLQQDENGLLVTAPSYSPENEYINPETGKALSNTVASSVDIQIIRDVLNSCLEAEQLLGQSNLTDEIKAVLLRLPEINIGANGTIMEWIQDYEEAQPGHRHISHLYGLYPSTQINPSKPELFAAARKTIERRLSFGGGQTGWSRAWMVNFYARLLDGDESYKHINALLKEQMTNNLFDLHPPRIFQIDGNLGVTAGMAEMLLQSHEPGIIRLLPALPQQWREGTVSGLRARGNYELGLSWSEGKLTKVHVKAFSGGQVSLVYQSKEMLVDMKSGETREVAFL</sequence>
<dbReference type="InterPro" id="IPR012341">
    <property type="entry name" value="6hp_glycosidase-like_sf"/>
</dbReference>
<dbReference type="InterPro" id="IPR016518">
    <property type="entry name" value="Alpha-L-fucosidase"/>
</dbReference>
<gene>
    <name evidence="5" type="ORF">D1614_09395</name>
</gene>
<evidence type="ECO:0000259" key="3">
    <source>
        <dbReference type="Pfam" id="PF21307"/>
    </source>
</evidence>
<dbReference type="Pfam" id="PF22124">
    <property type="entry name" value="Glyco_hydro_95_cat"/>
    <property type="match status" value="1"/>
</dbReference>
<dbReference type="InterPro" id="IPR027414">
    <property type="entry name" value="GH95_N_dom"/>
</dbReference>
<evidence type="ECO:0000313" key="6">
    <source>
        <dbReference type="Proteomes" id="UP000265926"/>
    </source>
</evidence>
<keyword evidence="1" id="KW-0732">Signal</keyword>
<evidence type="ECO:0000256" key="1">
    <source>
        <dbReference type="SAM" id="SignalP"/>
    </source>
</evidence>
<feature type="domain" description="Glycosyl hydrolase family 95 catalytic" evidence="4">
    <location>
        <begin position="300"/>
        <end position="710"/>
    </location>
</feature>
<dbReference type="Gene3D" id="2.60.40.1180">
    <property type="entry name" value="Golgi alpha-mannosidase II"/>
    <property type="match status" value="1"/>
</dbReference>
<dbReference type="InterPro" id="IPR013780">
    <property type="entry name" value="Glyco_hydro_b"/>
</dbReference>
<dbReference type="Proteomes" id="UP000265926">
    <property type="component" value="Unassembled WGS sequence"/>
</dbReference>